<accession>A0A4Z0A054</accession>
<evidence type="ECO:0000259" key="6">
    <source>
        <dbReference type="Pfam" id="PF05699"/>
    </source>
</evidence>
<dbReference type="OrthoDB" id="3243659at2759"/>
<organism evidence="7 8">
    <name type="scientific">Hericium alpestre</name>
    <dbReference type="NCBI Taxonomy" id="135208"/>
    <lineage>
        <taxon>Eukaryota</taxon>
        <taxon>Fungi</taxon>
        <taxon>Dikarya</taxon>
        <taxon>Basidiomycota</taxon>
        <taxon>Agaricomycotina</taxon>
        <taxon>Agaricomycetes</taxon>
        <taxon>Russulales</taxon>
        <taxon>Hericiaceae</taxon>
        <taxon>Hericium</taxon>
    </lineage>
</organism>
<keyword evidence="8" id="KW-1185">Reference proteome</keyword>
<comment type="caution">
    <text evidence="7">The sequence shown here is derived from an EMBL/GenBank/DDBJ whole genome shotgun (WGS) entry which is preliminary data.</text>
</comment>
<comment type="subcellular location">
    <subcellularLocation>
        <location evidence="1">Nucleus</location>
    </subcellularLocation>
</comment>
<keyword evidence="5" id="KW-0539">Nucleus</keyword>
<keyword evidence="2" id="KW-0479">Metal-binding</keyword>
<evidence type="ECO:0000256" key="1">
    <source>
        <dbReference type="ARBA" id="ARBA00004123"/>
    </source>
</evidence>
<sequence length="353" mass="40528">MLQEFGKHSTKKTAKLFDAKTRRVRKAKHFNPHDPDAHVPNTVAEVRDEIGLICAIAVKEHSSSKRKELFQRVQEREGVAHPQQLLIDMPVCWSSMYAMLNCAEKNKDHVETFVYKMGHEEKNILFLDLLAYADFQPVLEVAIAKVLEYYDLMHNHDVFIIAMLLDPVQKAKHFKHHWSKAHHDKVLNHAEQLFKEHYEELYGNFTHPPPVKKAKGSKIKTLLCEIFSDDEDDEHVETQNAHRYPVWASLALDYLSVMAASVSSESAFLQAGITISKHQSHLKADIVEALQFLKCLLHRELFFHCAPSSIDEVDIVDVGEGQDVTEVDKDEEAWDDVLGDFEDDDENTDYNSL</sequence>
<proteinExistence type="predicted"/>
<keyword evidence="4" id="KW-0862">Zinc</keyword>
<dbReference type="SUPFAM" id="SSF53098">
    <property type="entry name" value="Ribonuclease H-like"/>
    <property type="match status" value="1"/>
</dbReference>
<dbReference type="InterPro" id="IPR012337">
    <property type="entry name" value="RNaseH-like_sf"/>
</dbReference>
<protein>
    <recommendedName>
        <fullName evidence="6">HAT C-terminal dimerisation domain-containing protein</fullName>
    </recommendedName>
</protein>
<dbReference type="PANTHER" id="PTHR46481:SF10">
    <property type="entry name" value="ZINC FINGER BED DOMAIN-CONTAINING PROTEIN 39"/>
    <property type="match status" value="1"/>
</dbReference>
<gene>
    <name evidence="7" type="ORF">EWM64_g3907</name>
</gene>
<dbReference type="GO" id="GO:0046983">
    <property type="term" value="F:protein dimerization activity"/>
    <property type="evidence" value="ECO:0007669"/>
    <property type="project" value="InterPro"/>
</dbReference>
<dbReference type="InterPro" id="IPR008906">
    <property type="entry name" value="HATC_C_dom"/>
</dbReference>
<dbReference type="GO" id="GO:0008270">
    <property type="term" value="F:zinc ion binding"/>
    <property type="evidence" value="ECO:0007669"/>
    <property type="project" value="UniProtKB-KW"/>
</dbReference>
<feature type="domain" description="HAT C-terminal dimerisation" evidence="6">
    <location>
        <begin position="239"/>
        <end position="294"/>
    </location>
</feature>
<evidence type="ECO:0000256" key="2">
    <source>
        <dbReference type="ARBA" id="ARBA00022723"/>
    </source>
</evidence>
<dbReference type="PANTHER" id="PTHR46481">
    <property type="entry name" value="ZINC FINGER BED DOMAIN-CONTAINING PROTEIN 4"/>
    <property type="match status" value="1"/>
</dbReference>
<evidence type="ECO:0000256" key="4">
    <source>
        <dbReference type="ARBA" id="ARBA00022833"/>
    </source>
</evidence>
<name>A0A4Z0A054_9AGAM</name>
<keyword evidence="3" id="KW-0863">Zinc-finger</keyword>
<dbReference type="AlphaFoldDB" id="A0A4Z0A054"/>
<evidence type="ECO:0000256" key="3">
    <source>
        <dbReference type="ARBA" id="ARBA00022771"/>
    </source>
</evidence>
<evidence type="ECO:0000313" key="7">
    <source>
        <dbReference type="EMBL" id="TFY80105.1"/>
    </source>
</evidence>
<dbReference type="Pfam" id="PF05699">
    <property type="entry name" value="Dimer_Tnp_hAT"/>
    <property type="match status" value="1"/>
</dbReference>
<dbReference type="InterPro" id="IPR052035">
    <property type="entry name" value="ZnF_BED_domain_contain"/>
</dbReference>
<dbReference type="EMBL" id="SFCI01000391">
    <property type="protein sequence ID" value="TFY80105.1"/>
    <property type="molecule type" value="Genomic_DNA"/>
</dbReference>
<reference evidence="7 8" key="1">
    <citation type="submission" date="2019-02" db="EMBL/GenBank/DDBJ databases">
        <title>Genome sequencing of the rare red list fungi Hericium alpestre (H. flagellum).</title>
        <authorList>
            <person name="Buettner E."/>
            <person name="Kellner H."/>
        </authorList>
    </citation>
    <scope>NUCLEOTIDE SEQUENCE [LARGE SCALE GENOMIC DNA]</scope>
    <source>
        <strain evidence="7 8">DSM 108284</strain>
    </source>
</reference>
<dbReference type="Proteomes" id="UP000298061">
    <property type="component" value="Unassembled WGS sequence"/>
</dbReference>
<dbReference type="GO" id="GO:0005634">
    <property type="term" value="C:nucleus"/>
    <property type="evidence" value="ECO:0007669"/>
    <property type="project" value="UniProtKB-SubCell"/>
</dbReference>
<evidence type="ECO:0000256" key="5">
    <source>
        <dbReference type="ARBA" id="ARBA00023242"/>
    </source>
</evidence>
<dbReference type="STRING" id="135208.A0A4Z0A054"/>
<evidence type="ECO:0000313" key="8">
    <source>
        <dbReference type="Proteomes" id="UP000298061"/>
    </source>
</evidence>